<accession>A0ABT5M960</accession>
<organism evidence="9 10">
    <name type="scientific">Curvibacter microcysteis</name>
    <dbReference type="NCBI Taxonomy" id="3026419"/>
    <lineage>
        <taxon>Bacteria</taxon>
        <taxon>Pseudomonadati</taxon>
        <taxon>Pseudomonadota</taxon>
        <taxon>Betaproteobacteria</taxon>
        <taxon>Burkholderiales</taxon>
        <taxon>Comamonadaceae</taxon>
        <taxon>Curvibacter</taxon>
    </lineage>
</organism>
<dbReference type="InterPro" id="IPR037069">
    <property type="entry name" value="AcylCoA_DH/ox_N_sf"/>
</dbReference>
<dbReference type="RefSeq" id="WP_273924661.1">
    <property type="nucleotide sequence ID" value="NZ_JAQSIO010000001.1"/>
</dbReference>
<evidence type="ECO:0000256" key="5">
    <source>
        <dbReference type="ARBA" id="ARBA00023002"/>
    </source>
</evidence>
<keyword evidence="3" id="KW-0285">Flavoprotein</keyword>
<comment type="similarity">
    <text evidence="2">Belongs to the acyl-CoA dehydrogenase family.</text>
</comment>
<dbReference type="PROSITE" id="PS00073">
    <property type="entry name" value="ACYL_COA_DH_2"/>
    <property type="match status" value="1"/>
</dbReference>
<feature type="domain" description="Acyl-CoA oxidase/dehydrogenase middle" evidence="7">
    <location>
        <begin position="122"/>
        <end position="224"/>
    </location>
</feature>
<dbReference type="InterPro" id="IPR036250">
    <property type="entry name" value="AcylCo_DH-like_C"/>
</dbReference>
<dbReference type="EMBL" id="JAQSIO010000001">
    <property type="protein sequence ID" value="MDD0813125.1"/>
    <property type="molecule type" value="Genomic_DNA"/>
</dbReference>
<comment type="cofactor">
    <cofactor evidence="1">
        <name>FAD</name>
        <dbReference type="ChEBI" id="CHEBI:57692"/>
    </cofactor>
</comment>
<evidence type="ECO:0000313" key="9">
    <source>
        <dbReference type="EMBL" id="MDD0813125.1"/>
    </source>
</evidence>
<dbReference type="InterPro" id="IPR009075">
    <property type="entry name" value="AcylCo_DH/oxidase_C"/>
</dbReference>
<keyword evidence="4" id="KW-0274">FAD</keyword>
<evidence type="ECO:0000256" key="1">
    <source>
        <dbReference type="ARBA" id="ARBA00001974"/>
    </source>
</evidence>
<dbReference type="SUPFAM" id="SSF56645">
    <property type="entry name" value="Acyl-CoA dehydrogenase NM domain-like"/>
    <property type="match status" value="1"/>
</dbReference>
<evidence type="ECO:0000313" key="10">
    <source>
        <dbReference type="Proteomes" id="UP001528672"/>
    </source>
</evidence>
<dbReference type="Pfam" id="PF02771">
    <property type="entry name" value="Acyl-CoA_dh_N"/>
    <property type="match status" value="1"/>
</dbReference>
<evidence type="ECO:0000256" key="2">
    <source>
        <dbReference type="ARBA" id="ARBA00009347"/>
    </source>
</evidence>
<dbReference type="InterPro" id="IPR046373">
    <property type="entry name" value="Acyl-CoA_Oxase/DH_mid-dom_sf"/>
</dbReference>
<dbReference type="PANTHER" id="PTHR48083">
    <property type="entry name" value="MEDIUM-CHAIN SPECIFIC ACYL-COA DEHYDROGENASE, MITOCHONDRIAL-RELATED"/>
    <property type="match status" value="1"/>
</dbReference>
<feature type="domain" description="Acyl-CoA dehydrogenase/oxidase C-terminal" evidence="6">
    <location>
        <begin position="236"/>
        <end position="384"/>
    </location>
</feature>
<dbReference type="PANTHER" id="PTHR48083:SF6">
    <property type="entry name" value="ACYL-COA DEHYDROGENASE 6"/>
    <property type="match status" value="1"/>
</dbReference>
<sequence>MQFTHEHREIQNTLKRFIDAEINPHVDAWEEAEMFPAHEVFKKMGQLGLLGLTKPEAYGGAGLDYSYGLAMAETLGHIDCGGVPMAIGVQTDMCTPALARFGSDELRREFLAPAIAGDQVGCIGVSEPGAGSDVAGIKSVARRDGDDYVISGQKMWITNSLQADWMCMLVNTGEGPVHKNKSLVMVPLRDGPRGRLTQGIEVARKIKKIGMNSSDTGLLYFDEVRVPQRNRIGAEGQGFIYQMQQFQEERLWAAASCLQSLDNCLSATIGWAQERRLFGGTLADQQWVQFKLAEMKTELESLRALTYRACELYVQGQDVTELASMAKLKAGRLNRLIPDGCLQFWGGMGFTWENKVSRLYRDGRLGSIGGGADEVMLGILAKTLGIAKRPQA</sequence>
<comment type="caution">
    <text evidence="9">The sequence shown here is derived from an EMBL/GenBank/DDBJ whole genome shotgun (WGS) entry which is preliminary data.</text>
</comment>
<dbReference type="Gene3D" id="1.10.540.10">
    <property type="entry name" value="Acyl-CoA dehydrogenase/oxidase, N-terminal domain"/>
    <property type="match status" value="1"/>
</dbReference>
<dbReference type="Gene3D" id="1.20.140.10">
    <property type="entry name" value="Butyryl-CoA Dehydrogenase, subunit A, domain 3"/>
    <property type="match status" value="1"/>
</dbReference>
<dbReference type="InterPro" id="IPR009100">
    <property type="entry name" value="AcylCoA_DH/oxidase_NM_dom_sf"/>
</dbReference>
<dbReference type="Pfam" id="PF00441">
    <property type="entry name" value="Acyl-CoA_dh_1"/>
    <property type="match status" value="1"/>
</dbReference>
<evidence type="ECO:0000259" key="7">
    <source>
        <dbReference type="Pfam" id="PF02770"/>
    </source>
</evidence>
<dbReference type="InterPro" id="IPR006089">
    <property type="entry name" value="Acyl-CoA_DH_CS"/>
</dbReference>
<dbReference type="Proteomes" id="UP001528672">
    <property type="component" value="Unassembled WGS sequence"/>
</dbReference>
<dbReference type="SUPFAM" id="SSF47203">
    <property type="entry name" value="Acyl-CoA dehydrogenase C-terminal domain-like"/>
    <property type="match status" value="1"/>
</dbReference>
<keyword evidence="5" id="KW-0560">Oxidoreductase</keyword>
<name>A0ABT5M960_9BURK</name>
<evidence type="ECO:0000256" key="4">
    <source>
        <dbReference type="ARBA" id="ARBA00022827"/>
    </source>
</evidence>
<dbReference type="InterPro" id="IPR006091">
    <property type="entry name" value="Acyl-CoA_Oxase/DH_mid-dom"/>
</dbReference>
<feature type="domain" description="Acyl-CoA dehydrogenase/oxidase N-terminal" evidence="8">
    <location>
        <begin position="4"/>
        <end position="118"/>
    </location>
</feature>
<protein>
    <submittedName>
        <fullName evidence="9">Acyl-CoA dehydrogenase family protein</fullName>
    </submittedName>
</protein>
<dbReference type="InterPro" id="IPR013786">
    <property type="entry name" value="AcylCoA_DH/ox_N"/>
</dbReference>
<keyword evidence="10" id="KW-1185">Reference proteome</keyword>
<gene>
    <name evidence="9" type="ORF">PSQ39_00620</name>
</gene>
<dbReference type="Gene3D" id="2.40.110.10">
    <property type="entry name" value="Butyryl-CoA Dehydrogenase, subunit A, domain 2"/>
    <property type="match status" value="1"/>
</dbReference>
<dbReference type="Pfam" id="PF02770">
    <property type="entry name" value="Acyl-CoA_dh_M"/>
    <property type="match status" value="1"/>
</dbReference>
<dbReference type="InterPro" id="IPR050741">
    <property type="entry name" value="Acyl-CoA_dehydrogenase"/>
</dbReference>
<proteinExistence type="inferred from homology"/>
<evidence type="ECO:0000256" key="3">
    <source>
        <dbReference type="ARBA" id="ARBA00022630"/>
    </source>
</evidence>
<evidence type="ECO:0000259" key="8">
    <source>
        <dbReference type="Pfam" id="PF02771"/>
    </source>
</evidence>
<dbReference type="PROSITE" id="PS00072">
    <property type="entry name" value="ACYL_COA_DH_1"/>
    <property type="match status" value="1"/>
</dbReference>
<reference evidence="9 10" key="1">
    <citation type="submission" date="2023-02" db="EMBL/GenBank/DDBJ databases">
        <title>Bacterial whole genome sequence for Curvibacter sp. HBC28.</title>
        <authorList>
            <person name="Le V."/>
            <person name="Ko S.-R."/>
            <person name="Ahn C.-Y."/>
            <person name="Oh H.-M."/>
        </authorList>
    </citation>
    <scope>NUCLEOTIDE SEQUENCE [LARGE SCALE GENOMIC DNA]</scope>
    <source>
        <strain evidence="9 10">HBC28</strain>
    </source>
</reference>
<evidence type="ECO:0000259" key="6">
    <source>
        <dbReference type="Pfam" id="PF00441"/>
    </source>
</evidence>